<evidence type="ECO:0000256" key="3">
    <source>
        <dbReference type="ARBA" id="ARBA00008713"/>
    </source>
</evidence>
<evidence type="ECO:0000256" key="6">
    <source>
        <dbReference type="ARBA" id="ARBA00022448"/>
    </source>
</evidence>
<name>A0A974I0L4_XENLA</name>
<evidence type="ECO:0000256" key="15">
    <source>
        <dbReference type="ARBA" id="ARBA00030166"/>
    </source>
</evidence>
<dbReference type="Pfam" id="PF15088">
    <property type="entry name" value="NADH_dh_m_C1"/>
    <property type="match status" value="1"/>
</dbReference>
<dbReference type="OMA" id="NEHQAEY"/>
<sequence length="69" mass="7708">MLVSRATGTLRLPLALCSRSMYTARKPDTSSPNWLRVGLALGSTAAIWALLFKQRNEDIAEYKKRNGLQ</sequence>
<keyword evidence="14 17" id="KW-0472">Membrane</keyword>
<keyword evidence="10" id="KW-0809">Transit peptide</keyword>
<dbReference type="AlphaFoldDB" id="A0A974I0L4"/>
<evidence type="ECO:0000256" key="10">
    <source>
        <dbReference type="ARBA" id="ARBA00022946"/>
    </source>
</evidence>
<dbReference type="EMBL" id="CM004467">
    <property type="protein sequence ID" value="OCT97068.1"/>
    <property type="molecule type" value="Genomic_DNA"/>
</dbReference>
<dbReference type="GO" id="GO:0045271">
    <property type="term" value="C:respiratory chain complex I"/>
    <property type="evidence" value="ECO:0007669"/>
    <property type="project" value="InterPro"/>
</dbReference>
<keyword evidence="6" id="KW-0813">Transport</keyword>
<keyword evidence="9" id="KW-0999">Mitochondrion inner membrane</keyword>
<evidence type="ECO:0000256" key="2">
    <source>
        <dbReference type="ARBA" id="ARBA00004434"/>
    </source>
</evidence>
<comment type="subcellular location">
    <subcellularLocation>
        <location evidence="2">Mitochondrion inner membrane</location>
        <topology evidence="2">Single-pass membrane protein</topology>
    </subcellularLocation>
</comment>
<gene>
    <name evidence="18" type="ORF">XELAEV_18009290mg</name>
</gene>
<dbReference type="PANTHER" id="PTHR17097:SF0">
    <property type="entry name" value="NADH DEHYDROGENASE [UBIQUINONE] 1 SUBUNIT C1, MITOCHONDRIAL"/>
    <property type="match status" value="1"/>
</dbReference>
<evidence type="ECO:0000313" key="19">
    <source>
        <dbReference type="Proteomes" id="UP000694892"/>
    </source>
</evidence>
<protein>
    <recommendedName>
        <fullName evidence="5">NADH dehydrogenase [ubiquinone] 1 subunit C1, mitochondrial</fullName>
    </recommendedName>
    <alternativeName>
        <fullName evidence="15">Complex I-KFYI</fullName>
    </alternativeName>
    <alternativeName>
        <fullName evidence="16">NADH-ubiquinone oxidoreductase KFYI subunit</fullName>
    </alternativeName>
</protein>
<evidence type="ECO:0000256" key="16">
    <source>
        <dbReference type="ARBA" id="ARBA00032841"/>
    </source>
</evidence>
<evidence type="ECO:0000256" key="13">
    <source>
        <dbReference type="ARBA" id="ARBA00023128"/>
    </source>
</evidence>
<dbReference type="Proteomes" id="UP000694892">
    <property type="component" value="Chromosome 1S"/>
</dbReference>
<evidence type="ECO:0000313" key="18">
    <source>
        <dbReference type="EMBL" id="OCT97068.1"/>
    </source>
</evidence>
<keyword evidence="8 17" id="KW-0812">Transmembrane</keyword>
<evidence type="ECO:0000256" key="17">
    <source>
        <dbReference type="SAM" id="Phobius"/>
    </source>
</evidence>
<proteinExistence type="inferred from homology"/>
<reference evidence="19" key="1">
    <citation type="journal article" date="2016" name="Nature">
        <title>Genome evolution in the allotetraploid frog Xenopus laevis.</title>
        <authorList>
            <person name="Session A.M."/>
            <person name="Uno Y."/>
            <person name="Kwon T."/>
            <person name="Chapman J.A."/>
            <person name="Toyoda A."/>
            <person name="Takahashi S."/>
            <person name="Fukui A."/>
            <person name="Hikosaka A."/>
            <person name="Suzuki A."/>
            <person name="Kondo M."/>
            <person name="van Heeringen S.J."/>
            <person name="Quigley I."/>
            <person name="Heinz S."/>
            <person name="Ogino H."/>
            <person name="Ochi H."/>
            <person name="Hellsten U."/>
            <person name="Lyons J.B."/>
            <person name="Simakov O."/>
            <person name="Putnam N."/>
            <person name="Stites J."/>
            <person name="Kuroki Y."/>
            <person name="Tanaka T."/>
            <person name="Michiue T."/>
            <person name="Watanabe M."/>
            <person name="Bogdanovic O."/>
            <person name="Lister R."/>
            <person name="Georgiou G."/>
            <person name="Paranjpe S.S."/>
            <person name="van Kruijsbergen I."/>
            <person name="Shu S."/>
            <person name="Carlson J."/>
            <person name="Kinoshita T."/>
            <person name="Ohta Y."/>
            <person name="Mawaribuchi S."/>
            <person name="Jenkins J."/>
            <person name="Grimwood J."/>
            <person name="Schmutz J."/>
            <person name="Mitros T."/>
            <person name="Mozaffari S.V."/>
            <person name="Suzuki Y."/>
            <person name="Haramoto Y."/>
            <person name="Yamamoto T.S."/>
            <person name="Takagi C."/>
            <person name="Heald R."/>
            <person name="Miller K."/>
            <person name="Haudenschild C."/>
            <person name="Kitzman J."/>
            <person name="Nakayama T."/>
            <person name="Izutsu Y."/>
            <person name="Robert J."/>
            <person name="Fortriede J."/>
            <person name="Burns K."/>
            <person name="Lotay V."/>
            <person name="Karimi K."/>
            <person name="Yasuoka Y."/>
            <person name="Dichmann D.S."/>
            <person name="Flajnik M.F."/>
            <person name="Houston D.W."/>
            <person name="Shendure J."/>
            <person name="DuPasquier L."/>
            <person name="Vize P.D."/>
            <person name="Zorn A.M."/>
            <person name="Ito M."/>
            <person name="Marcotte E.M."/>
            <person name="Wallingford J.B."/>
            <person name="Ito Y."/>
            <person name="Asashima M."/>
            <person name="Ueno N."/>
            <person name="Matsuda Y."/>
            <person name="Veenstra G.J."/>
            <person name="Fujiyama A."/>
            <person name="Harland R.M."/>
            <person name="Taira M."/>
            <person name="Rokhsar D.S."/>
        </authorList>
    </citation>
    <scope>NUCLEOTIDE SEQUENCE [LARGE SCALE GENOMIC DNA]</scope>
    <source>
        <strain evidence="19">J</strain>
    </source>
</reference>
<evidence type="ECO:0000256" key="8">
    <source>
        <dbReference type="ARBA" id="ARBA00022692"/>
    </source>
</evidence>
<comment type="function">
    <text evidence="1">Accessory subunit of the mitochondrial membrane respiratory chain NADH dehydrogenase (Complex I), that is believed not to be involved in catalysis. Complex I functions in the transfer of electrons from NADH to the respiratory chain. The immediate electron acceptor for the enzyme is believed to be ubiquinone.</text>
</comment>
<comment type="similarity">
    <text evidence="3">Belongs to the complex I NDUFC1 subunit family.</text>
</comment>
<dbReference type="PANTHER" id="PTHR17097">
    <property type="entry name" value="NADH-UBIQUINONE OXIDOREDUCTASE KFYI SUBUNIT"/>
    <property type="match status" value="1"/>
</dbReference>
<evidence type="ECO:0000256" key="9">
    <source>
        <dbReference type="ARBA" id="ARBA00022792"/>
    </source>
</evidence>
<evidence type="ECO:0000256" key="1">
    <source>
        <dbReference type="ARBA" id="ARBA00003195"/>
    </source>
</evidence>
<organism evidence="18 19">
    <name type="scientific">Xenopus laevis</name>
    <name type="common">African clawed frog</name>
    <dbReference type="NCBI Taxonomy" id="8355"/>
    <lineage>
        <taxon>Eukaryota</taxon>
        <taxon>Metazoa</taxon>
        <taxon>Chordata</taxon>
        <taxon>Craniata</taxon>
        <taxon>Vertebrata</taxon>
        <taxon>Euteleostomi</taxon>
        <taxon>Amphibia</taxon>
        <taxon>Batrachia</taxon>
        <taxon>Anura</taxon>
        <taxon>Pipoidea</taxon>
        <taxon>Pipidae</taxon>
        <taxon>Xenopodinae</taxon>
        <taxon>Xenopus</taxon>
        <taxon>Xenopus</taxon>
    </lineage>
</organism>
<keyword evidence="12 17" id="KW-1133">Transmembrane helix</keyword>
<evidence type="ECO:0000256" key="12">
    <source>
        <dbReference type="ARBA" id="ARBA00022989"/>
    </source>
</evidence>
<accession>A0A974I0L4</accession>
<keyword evidence="7" id="KW-0679">Respiratory chain</keyword>
<evidence type="ECO:0000256" key="5">
    <source>
        <dbReference type="ARBA" id="ARBA00016767"/>
    </source>
</evidence>
<evidence type="ECO:0000256" key="14">
    <source>
        <dbReference type="ARBA" id="ARBA00023136"/>
    </source>
</evidence>
<keyword evidence="11" id="KW-0249">Electron transport</keyword>
<evidence type="ECO:0000256" key="11">
    <source>
        <dbReference type="ARBA" id="ARBA00022982"/>
    </source>
</evidence>
<comment type="subunit">
    <text evidence="4">Complex I is composed of 45 different subunits.</text>
</comment>
<feature type="transmembrane region" description="Helical" evidence="17">
    <location>
        <begin position="34"/>
        <end position="52"/>
    </location>
</feature>
<dbReference type="InterPro" id="IPR026192">
    <property type="entry name" value="NDUFC1"/>
</dbReference>
<dbReference type="GO" id="GO:0005743">
    <property type="term" value="C:mitochondrial inner membrane"/>
    <property type="evidence" value="ECO:0007669"/>
    <property type="project" value="UniProtKB-SubCell"/>
</dbReference>
<keyword evidence="13" id="KW-0496">Mitochondrion</keyword>
<evidence type="ECO:0000256" key="4">
    <source>
        <dbReference type="ARBA" id="ARBA00011533"/>
    </source>
</evidence>
<evidence type="ECO:0000256" key="7">
    <source>
        <dbReference type="ARBA" id="ARBA00022660"/>
    </source>
</evidence>